<accession>A0A401FSL7</accession>
<keyword evidence="2" id="KW-1185">Reference proteome</keyword>
<dbReference type="Gene3D" id="1.25.40.10">
    <property type="entry name" value="Tetratricopeptide repeat domain"/>
    <property type="match status" value="1"/>
</dbReference>
<dbReference type="Proteomes" id="UP000288096">
    <property type="component" value="Unassembled WGS sequence"/>
</dbReference>
<sequence length="172" mass="19950">MQSISYPNLSEIFNNEVYKKYFDEGGNVQTALSLVNSFLNKYPYYPEAIIFKARMLIVAGELEHALEYLKIAKKIDKWRVVYSFDIAEILYKKGEKRKAIGYLKFAFESLFDEAIHGLENFLISIELNEDKENEAISFVKKEMIKYVKNDSESISLDRMLSMLNKAGEADID</sequence>
<dbReference type="SUPFAM" id="SSF48452">
    <property type="entry name" value="TPR-like"/>
    <property type="match status" value="1"/>
</dbReference>
<name>A0A401FSL7_9BACT</name>
<proteinExistence type="predicted"/>
<dbReference type="EMBL" id="BEXT01000001">
    <property type="protein sequence ID" value="GBC59972.1"/>
    <property type="molecule type" value="Genomic_DNA"/>
</dbReference>
<reference evidence="2" key="2">
    <citation type="submission" date="2019-01" db="EMBL/GenBank/DDBJ databases">
        <title>Genome sequence of Desulfonema ishimotonii strain Tokyo 01.</title>
        <authorList>
            <person name="Fukui M."/>
        </authorList>
    </citation>
    <scope>NUCLEOTIDE SEQUENCE [LARGE SCALE GENOMIC DNA]</scope>
    <source>
        <strain evidence="2">Tokyo 01</strain>
    </source>
</reference>
<comment type="caution">
    <text evidence="1">The sequence shown here is derived from an EMBL/GenBank/DDBJ whole genome shotgun (WGS) entry which is preliminary data.</text>
</comment>
<dbReference type="InterPro" id="IPR011990">
    <property type="entry name" value="TPR-like_helical_dom_sf"/>
</dbReference>
<evidence type="ECO:0000313" key="1">
    <source>
        <dbReference type="EMBL" id="GBC59972.1"/>
    </source>
</evidence>
<dbReference type="AlphaFoldDB" id="A0A401FSL7"/>
<protein>
    <recommendedName>
        <fullName evidence="3">Tetratricopeptide repeat protein</fullName>
    </recommendedName>
</protein>
<dbReference type="RefSeq" id="WP_124327433.1">
    <property type="nucleotide sequence ID" value="NZ_BEXT01000001.1"/>
</dbReference>
<gene>
    <name evidence="1" type="ORF">DENIS_0914</name>
</gene>
<evidence type="ECO:0000313" key="2">
    <source>
        <dbReference type="Proteomes" id="UP000288096"/>
    </source>
</evidence>
<organism evidence="1 2">
    <name type="scientific">Desulfonema ishimotonii</name>
    <dbReference type="NCBI Taxonomy" id="45657"/>
    <lineage>
        <taxon>Bacteria</taxon>
        <taxon>Pseudomonadati</taxon>
        <taxon>Thermodesulfobacteriota</taxon>
        <taxon>Desulfobacteria</taxon>
        <taxon>Desulfobacterales</taxon>
        <taxon>Desulfococcaceae</taxon>
        <taxon>Desulfonema</taxon>
    </lineage>
</organism>
<evidence type="ECO:0008006" key="3">
    <source>
        <dbReference type="Google" id="ProtNLM"/>
    </source>
</evidence>
<reference evidence="2" key="1">
    <citation type="submission" date="2017-11" db="EMBL/GenBank/DDBJ databases">
        <authorList>
            <person name="Watanabe M."/>
            <person name="Kojima H."/>
        </authorList>
    </citation>
    <scope>NUCLEOTIDE SEQUENCE [LARGE SCALE GENOMIC DNA]</scope>
    <source>
        <strain evidence="2">Tokyo 01</strain>
    </source>
</reference>